<evidence type="ECO:0000313" key="1">
    <source>
        <dbReference type="EMBL" id="ABM33343.1"/>
    </source>
</evidence>
<dbReference type="eggNOG" id="ENOG5033K92">
    <property type="taxonomic scope" value="Bacteria"/>
</dbReference>
<accession>A1TQV5</accession>
<evidence type="ECO:0000313" key="2">
    <source>
        <dbReference type="Proteomes" id="UP000002596"/>
    </source>
</evidence>
<dbReference type="STRING" id="397945.Aave_2775"/>
<gene>
    <name evidence="1" type="ordered locus">Aave_2775</name>
</gene>
<dbReference type="AlphaFoldDB" id="A1TQV5"/>
<dbReference type="KEGG" id="aav:Aave_2775"/>
<dbReference type="Proteomes" id="UP000002596">
    <property type="component" value="Chromosome"/>
</dbReference>
<name>A1TQV5_PARC0</name>
<sequence>MFRIGVFTGEALNMQQHFDRDAWRARCRAMAESANVGCGLVYEVFEQRLCASIEHALRAVPQAHRDEAVSLARAYGYITSEEAAASSTDSVVGNDYCHHGIPPKWCPVGCGDVE</sequence>
<protein>
    <submittedName>
        <fullName evidence="1">Uncharacterized protein</fullName>
    </submittedName>
</protein>
<dbReference type="HOGENOM" id="CLU_143373_0_0_4"/>
<dbReference type="EMBL" id="CP000512">
    <property type="protein sequence ID" value="ABM33343.1"/>
    <property type="molecule type" value="Genomic_DNA"/>
</dbReference>
<proteinExistence type="predicted"/>
<reference evidence="1" key="1">
    <citation type="submission" date="2006-12" db="EMBL/GenBank/DDBJ databases">
        <title>Complete sequence of Acidovorax avenae subsp. citrulli AAC00-1.</title>
        <authorList>
            <consortium name="US DOE Joint Genome Institute"/>
            <person name="Copeland A."/>
            <person name="Lucas S."/>
            <person name="Lapidus A."/>
            <person name="Barry K."/>
            <person name="Detter J.C."/>
            <person name="Glavina del Rio T."/>
            <person name="Dalin E."/>
            <person name="Tice H."/>
            <person name="Pitluck S."/>
            <person name="Kiss H."/>
            <person name="Brettin T."/>
            <person name="Bruce D."/>
            <person name="Han C."/>
            <person name="Tapia R."/>
            <person name="Gilna P."/>
            <person name="Schmutz J."/>
            <person name="Larimer F."/>
            <person name="Land M."/>
            <person name="Hauser L."/>
            <person name="Kyrpides N."/>
            <person name="Kim E."/>
            <person name="Stahl D."/>
            <person name="Richardson P."/>
        </authorList>
    </citation>
    <scope>NUCLEOTIDE SEQUENCE</scope>
    <source>
        <strain evidence="1">AAC00-1</strain>
    </source>
</reference>
<organism evidence="1 2">
    <name type="scientific">Paracidovorax citrulli (strain AAC00-1)</name>
    <name type="common">Acidovorax citrulli</name>
    <dbReference type="NCBI Taxonomy" id="397945"/>
    <lineage>
        <taxon>Bacteria</taxon>
        <taxon>Pseudomonadati</taxon>
        <taxon>Pseudomonadota</taxon>
        <taxon>Betaproteobacteria</taxon>
        <taxon>Burkholderiales</taxon>
        <taxon>Comamonadaceae</taxon>
        <taxon>Paracidovorax</taxon>
    </lineage>
</organism>